<gene>
    <name evidence="9" type="ORF">KFL01_18590</name>
</gene>
<evidence type="ECO:0000256" key="2">
    <source>
        <dbReference type="ARBA" id="ARBA00022448"/>
    </source>
</evidence>
<dbReference type="InterPro" id="IPR051322">
    <property type="entry name" value="AA_ABC_Transporter_Permease"/>
</dbReference>
<dbReference type="SUPFAM" id="SSF161098">
    <property type="entry name" value="MetI-like"/>
    <property type="match status" value="1"/>
</dbReference>
<comment type="subcellular location">
    <subcellularLocation>
        <location evidence="1 7">Cell membrane</location>
        <topology evidence="1 7">Multi-pass membrane protein</topology>
    </subcellularLocation>
</comment>
<protein>
    <submittedName>
        <fullName evidence="9">ABC-type transporter, permease component</fullName>
    </submittedName>
</protein>
<feature type="transmembrane region" description="Helical" evidence="7">
    <location>
        <begin position="136"/>
        <end position="158"/>
    </location>
</feature>
<feature type="transmembrane region" description="Helical" evidence="7">
    <location>
        <begin position="191"/>
        <end position="210"/>
    </location>
</feature>
<evidence type="ECO:0000256" key="6">
    <source>
        <dbReference type="ARBA" id="ARBA00023136"/>
    </source>
</evidence>
<keyword evidence="3" id="KW-1003">Cell membrane</keyword>
<keyword evidence="6 7" id="KW-0472">Membrane</keyword>
<accession>A0ABQ0X4I8</accession>
<dbReference type="EMBL" id="BJZR01000049">
    <property type="protein sequence ID" value="GEO92553.1"/>
    <property type="molecule type" value="Genomic_DNA"/>
</dbReference>
<evidence type="ECO:0000256" key="1">
    <source>
        <dbReference type="ARBA" id="ARBA00004651"/>
    </source>
</evidence>
<name>A0ABQ0X4I8_9MICC</name>
<evidence type="ECO:0000256" key="4">
    <source>
        <dbReference type="ARBA" id="ARBA00022692"/>
    </source>
</evidence>
<evidence type="ECO:0000256" key="3">
    <source>
        <dbReference type="ARBA" id="ARBA00022475"/>
    </source>
</evidence>
<dbReference type="Proteomes" id="UP000321155">
    <property type="component" value="Unassembled WGS sequence"/>
</dbReference>
<keyword evidence="4 7" id="KW-0812">Transmembrane</keyword>
<feature type="transmembrane region" description="Helical" evidence="7">
    <location>
        <begin position="55"/>
        <end position="78"/>
    </location>
</feature>
<keyword evidence="5 7" id="KW-1133">Transmembrane helix</keyword>
<evidence type="ECO:0000259" key="8">
    <source>
        <dbReference type="PROSITE" id="PS50928"/>
    </source>
</evidence>
<keyword evidence="10" id="KW-1185">Reference proteome</keyword>
<dbReference type="PANTHER" id="PTHR30450:SF14">
    <property type="entry name" value="TRANSPORTER, PERMEASE PROTEIN, PUTATIVE-RELATED"/>
    <property type="match status" value="1"/>
</dbReference>
<dbReference type="InterPro" id="IPR000515">
    <property type="entry name" value="MetI-like"/>
</dbReference>
<feature type="transmembrane region" description="Helical" evidence="7">
    <location>
        <begin position="20"/>
        <end position="43"/>
    </location>
</feature>
<dbReference type="Gene3D" id="1.10.3720.10">
    <property type="entry name" value="MetI-like"/>
    <property type="match status" value="1"/>
</dbReference>
<dbReference type="PANTHER" id="PTHR30450">
    <property type="entry name" value="ABC TRANSPORTER PERMEASE"/>
    <property type="match status" value="1"/>
</dbReference>
<evidence type="ECO:0000256" key="5">
    <source>
        <dbReference type="ARBA" id="ARBA00022989"/>
    </source>
</evidence>
<evidence type="ECO:0000313" key="10">
    <source>
        <dbReference type="Proteomes" id="UP000321155"/>
    </source>
</evidence>
<sequence>MNNDWSLLGPQLLSALGETLYMVAATLLLAGVLGMVVGVGLYVTRRGNILENRAVHSAINVVVNFVRPIPFIILLAALGPLTQNVVGTRLGPNAAIFAMTIGAMFAVARIVEQNLMSVDPGVVEAARSMGVSRWRIITTVILPEALGPLVLGYTFLVIGITDMSAMAGAIGAGGLGDFALRLGYQRFNDEVTWAAVAVIVVLVQLVQFAGNHLARRILRR</sequence>
<organism evidence="9 10">
    <name type="scientific">Kocuria flava</name>
    <dbReference type="NCBI Taxonomy" id="446860"/>
    <lineage>
        <taxon>Bacteria</taxon>
        <taxon>Bacillati</taxon>
        <taxon>Actinomycetota</taxon>
        <taxon>Actinomycetes</taxon>
        <taxon>Micrococcales</taxon>
        <taxon>Micrococcaceae</taxon>
        <taxon>Kocuria</taxon>
    </lineage>
</organism>
<keyword evidence="2 7" id="KW-0813">Transport</keyword>
<evidence type="ECO:0000256" key="7">
    <source>
        <dbReference type="RuleBase" id="RU363032"/>
    </source>
</evidence>
<dbReference type="Pfam" id="PF00528">
    <property type="entry name" value="BPD_transp_1"/>
    <property type="match status" value="1"/>
</dbReference>
<dbReference type="PROSITE" id="PS50928">
    <property type="entry name" value="ABC_TM1"/>
    <property type="match status" value="1"/>
</dbReference>
<dbReference type="CDD" id="cd06261">
    <property type="entry name" value="TM_PBP2"/>
    <property type="match status" value="1"/>
</dbReference>
<reference evidence="9 10" key="1">
    <citation type="submission" date="2019-07" db="EMBL/GenBank/DDBJ databases">
        <title>Whole genome shotgun sequence of Kocuria flava NBRC 107626.</title>
        <authorList>
            <person name="Hosoyama A."/>
            <person name="Uohara A."/>
            <person name="Ohji S."/>
            <person name="Ichikawa N."/>
        </authorList>
    </citation>
    <scope>NUCLEOTIDE SEQUENCE [LARGE SCALE GENOMIC DNA]</scope>
    <source>
        <strain evidence="9 10">NBRC 107626</strain>
    </source>
</reference>
<comment type="caution">
    <text evidence="9">The sequence shown here is derived from an EMBL/GenBank/DDBJ whole genome shotgun (WGS) entry which is preliminary data.</text>
</comment>
<evidence type="ECO:0000313" key="9">
    <source>
        <dbReference type="EMBL" id="GEO92553.1"/>
    </source>
</evidence>
<feature type="transmembrane region" description="Helical" evidence="7">
    <location>
        <begin position="90"/>
        <end position="111"/>
    </location>
</feature>
<feature type="domain" description="ABC transmembrane type-1" evidence="8">
    <location>
        <begin position="16"/>
        <end position="214"/>
    </location>
</feature>
<proteinExistence type="inferred from homology"/>
<dbReference type="InterPro" id="IPR035906">
    <property type="entry name" value="MetI-like_sf"/>
</dbReference>
<comment type="similarity">
    <text evidence="7">Belongs to the binding-protein-dependent transport system permease family.</text>
</comment>